<evidence type="ECO:0000256" key="2">
    <source>
        <dbReference type="ARBA" id="ARBA00008017"/>
    </source>
</evidence>
<dbReference type="InterPro" id="IPR006685">
    <property type="entry name" value="MscS_channel_2nd"/>
</dbReference>
<dbReference type="InterPro" id="IPR007055">
    <property type="entry name" value="BON_dom"/>
</dbReference>
<evidence type="ECO:0000256" key="9">
    <source>
        <dbReference type="SAM" id="SignalP"/>
    </source>
</evidence>
<feature type="compositionally biased region" description="Basic and acidic residues" evidence="7">
    <location>
        <begin position="407"/>
        <end position="418"/>
    </location>
</feature>
<gene>
    <name evidence="11" type="primary">mscS_2</name>
    <name evidence="11" type="ORF">KOR42_49550</name>
</gene>
<reference evidence="11 12" key="1">
    <citation type="submission" date="2019-02" db="EMBL/GenBank/DDBJ databases">
        <title>Deep-cultivation of Planctomycetes and their phenomic and genomic characterization uncovers novel biology.</title>
        <authorList>
            <person name="Wiegand S."/>
            <person name="Jogler M."/>
            <person name="Boedeker C."/>
            <person name="Pinto D."/>
            <person name="Vollmers J."/>
            <person name="Rivas-Marin E."/>
            <person name="Kohn T."/>
            <person name="Peeters S.H."/>
            <person name="Heuer A."/>
            <person name="Rast P."/>
            <person name="Oberbeckmann S."/>
            <person name="Bunk B."/>
            <person name="Jeske O."/>
            <person name="Meyerdierks A."/>
            <person name="Storesund J.E."/>
            <person name="Kallscheuer N."/>
            <person name="Luecker S."/>
            <person name="Lage O.M."/>
            <person name="Pohl T."/>
            <person name="Merkel B.J."/>
            <person name="Hornburger P."/>
            <person name="Mueller R.-W."/>
            <person name="Bruemmer F."/>
            <person name="Labrenz M."/>
            <person name="Spormann A.M."/>
            <person name="Op Den Camp H."/>
            <person name="Overmann J."/>
            <person name="Amann R."/>
            <person name="Jetten M.S.M."/>
            <person name="Mascher T."/>
            <person name="Medema M.H."/>
            <person name="Devos D.P."/>
            <person name="Kaster A.-K."/>
            <person name="Ovreas L."/>
            <person name="Rohde M."/>
            <person name="Galperin M.Y."/>
            <person name="Jogler C."/>
        </authorList>
    </citation>
    <scope>NUCLEOTIDE SEQUENCE [LARGE SCALE GENOMIC DNA]</scope>
    <source>
        <strain evidence="11 12">KOR42</strain>
    </source>
</reference>
<dbReference type="PANTHER" id="PTHR30221:SF1">
    <property type="entry name" value="SMALL-CONDUCTANCE MECHANOSENSITIVE CHANNEL"/>
    <property type="match status" value="1"/>
</dbReference>
<comment type="similarity">
    <text evidence="2">Belongs to the MscS (TC 1.A.23) family.</text>
</comment>
<accession>A0A5C5VQ59</accession>
<evidence type="ECO:0000256" key="4">
    <source>
        <dbReference type="ARBA" id="ARBA00022692"/>
    </source>
</evidence>
<evidence type="ECO:0000313" key="11">
    <source>
        <dbReference type="EMBL" id="TWT40173.1"/>
    </source>
</evidence>
<dbReference type="Proteomes" id="UP000317243">
    <property type="component" value="Unassembled WGS sequence"/>
</dbReference>
<evidence type="ECO:0000256" key="6">
    <source>
        <dbReference type="ARBA" id="ARBA00023136"/>
    </source>
</evidence>
<keyword evidence="6 8" id="KW-0472">Membrane</keyword>
<dbReference type="Pfam" id="PF04972">
    <property type="entry name" value="BON"/>
    <property type="match status" value="1"/>
</dbReference>
<dbReference type="Gene3D" id="2.30.30.60">
    <property type="match status" value="1"/>
</dbReference>
<dbReference type="RefSeq" id="WP_146512264.1">
    <property type="nucleotide sequence ID" value="NZ_SIHI01000053.1"/>
</dbReference>
<dbReference type="Pfam" id="PF00924">
    <property type="entry name" value="MS_channel_2nd"/>
    <property type="match status" value="1"/>
</dbReference>
<proteinExistence type="inferred from homology"/>
<dbReference type="PROSITE" id="PS50914">
    <property type="entry name" value="BON"/>
    <property type="match status" value="1"/>
</dbReference>
<comment type="subcellular location">
    <subcellularLocation>
        <location evidence="1">Cell membrane</location>
        <topology evidence="1">Multi-pass membrane protein</topology>
    </subcellularLocation>
</comment>
<evidence type="ECO:0000256" key="1">
    <source>
        <dbReference type="ARBA" id="ARBA00004651"/>
    </source>
</evidence>
<organism evidence="11 12">
    <name type="scientific">Thalassoglobus neptunius</name>
    <dbReference type="NCBI Taxonomy" id="1938619"/>
    <lineage>
        <taxon>Bacteria</taxon>
        <taxon>Pseudomonadati</taxon>
        <taxon>Planctomycetota</taxon>
        <taxon>Planctomycetia</taxon>
        <taxon>Planctomycetales</taxon>
        <taxon>Planctomycetaceae</taxon>
        <taxon>Thalassoglobus</taxon>
    </lineage>
</organism>
<feature type="chain" id="PRO_5022919393" evidence="9">
    <location>
        <begin position="23"/>
        <end position="469"/>
    </location>
</feature>
<dbReference type="OrthoDB" id="9793781at2"/>
<dbReference type="InterPro" id="IPR011066">
    <property type="entry name" value="MscS_channel_C_sf"/>
</dbReference>
<dbReference type="Pfam" id="PF21082">
    <property type="entry name" value="MS_channel_3rd"/>
    <property type="match status" value="1"/>
</dbReference>
<protein>
    <submittedName>
        <fullName evidence="11">Small-conductance mechanosensitive channel</fullName>
    </submittedName>
</protein>
<feature type="transmembrane region" description="Helical" evidence="8">
    <location>
        <begin position="183"/>
        <end position="203"/>
    </location>
</feature>
<dbReference type="PANTHER" id="PTHR30221">
    <property type="entry name" value="SMALL-CONDUCTANCE MECHANOSENSITIVE CHANNEL"/>
    <property type="match status" value="1"/>
</dbReference>
<feature type="transmembrane region" description="Helical" evidence="8">
    <location>
        <begin position="209"/>
        <end position="228"/>
    </location>
</feature>
<feature type="signal peptide" evidence="9">
    <location>
        <begin position="1"/>
        <end position="22"/>
    </location>
</feature>
<dbReference type="Gene3D" id="3.30.70.100">
    <property type="match status" value="1"/>
</dbReference>
<evidence type="ECO:0000313" key="12">
    <source>
        <dbReference type="Proteomes" id="UP000317243"/>
    </source>
</evidence>
<feature type="region of interest" description="Disordered" evidence="7">
    <location>
        <begin position="407"/>
        <end position="469"/>
    </location>
</feature>
<dbReference type="SUPFAM" id="SSF82689">
    <property type="entry name" value="Mechanosensitive channel protein MscS (YggB), C-terminal domain"/>
    <property type="match status" value="1"/>
</dbReference>
<keyword evidence="4 8" id="KW-0812">Transmembrane</keyword>
<dbReference type="SUPFAM" id="SSF50182">
    <property type="entry name" value="Sm-like ribonucleoproteins"/>
    <property type="match status" value="1"/>
</dbReference>
<keyword evidence="5 8" id="KW-1133">Transmembrane helix</keyword>
<comment type="caution">
    <text evidence="11">The sequence shown here is derived from an EMBL/GenBank/DDBJ whole genome shotgun (WGS) entry which is preliminary data.</text>
</comment>
<evidence type="ECO:0000256" key="5">
    <source>
        <dbReference type="ARBA" id="ARBA00022989"/>
    </source>
</evidence>
<dbReference type="Gene3D" id="3.30.1340.30">
    <property type="match status" value="1"/>
</dbReference>
<dbReference type="AlphaFoldDB" id="A0A5C5VQ59"/>
<sequence length="469" mass="51851" precursor="true">MKIRKIAISLGWIFCTALTSLAQDDVPDQFAADAEIEAVKSAPADVEVQPAVTDQMIEERLENILRATEWFLRPQVEVNEGVAFISGEAETDEHRKWAGDLARNTQDVVAVVNKLQVTPKSIWDFTPAWIEIQRMGREAVQATPLLLLGLLLFGLTWVFATMSMRIAFALFENRLPSPLLRHVISRAIAIPVFLFGIYLILRISGLTQIAMTVLGGTGLIGIVIGIAFRDIAENFLASILISIQRPFSLGDLIQVGGHEGVVQRVTTRGTLLMTLDGNHVQIPNATIYKNVIKNFTANPKRRFDFLVGIDYLDSASKAQDVIQQMLEDHEAILDDPEPMVLVEELGTSTVNLRVYAWIDGSQYSAAKVRSSVIRLTKRAISDAGLTMPDEAREVIFPNGIPVTMIDDQRRTRHPHEQESSTSVPAAEPETVQNESEGGFSSEIEEIEKQAQESSPPDKGANLLDTAEQE</sequence>
<feature type="transmembrane region" description="Helical" evidence="8">
    <location>
        <begin position="145"/>
        <end position="171"/>
    </location>
</feature>
<dbReference type="Gene3D" id="1.10.287.1260">
    <property type="match status" value="1"/>
</dbReference>
<dbReference type="InterPro" id="IPR010920">
    <property type="entry name" value="LSM_dom_sf"/>
</dbReference>
<keyword evidence="9" id="KW-0732">Signal</keyword>
<keyword evidence="3" id="KW-1003">Cell membrane</keyword>
<dbReference type="InterPro" id="IPR045275">
    <property type="entry name" value="MscS_archaea/bacteria_type"/>
</dbReference>
<dbReference type="GO" id="GO:0005886">
    <property type="term" value="C:plasma membrane"/>
    <property type="evidence" value="ECO:0007669"/>
    <property type="project" value="UniProtKB-SubCell"/>
</dbReference>
<feature type="domain" description="BON" evidence="10">
    <location>
        <begin position="53"/>
        <end position="119"/>
    </location>
</feature>
<keyword evidence="12" id="KW-1185">Reference proteome</keyword>
<dbReference type="EMBL" id="SIHI01000053">
    <property type="protein sequence ID" value="TWT40173.1"/>
    <property type="molecule type" value="Genomic_DNA"/>
</dbReference>
<name>A0A5C5VQ59_9PLAN</name>
<evidence type="ECO:0000256" key="8">
    <source>
        <dbReference type="SAM" id="Phobius"/>
    </source>
</evidence>
<dbReference type="InterPro" id="IPR023408">
    <property type="entry name" value="MscS_beta-dom_sf"/>
</dbReference>
<dbReference type="GO" id="GO:0008381">
    <property type="term" value="F:mechanosensitive monoatomic ion channel activity"/>
    <property type="evidence" value="ECO:0007669"/>
    <property type="project" value="InterPro"/>
</dbReference>
<evidence type="ECO:0000259" key="10">
    <source>
        <dbReference type="PROSITE" id="PS50914"/>
    </source>
</evidence>
<evidence type="ECO:0000256" key="3">
    <source>
        <dbReference type="ARBA" id="ARBA00022475"/>
    </source>
</evidence>
<evidence type="ECO:0000256" key="7">
    <source>
        <dbReference type="SAM" id="MobiDB-lite"/>
    </source>
</evidence>
<dbReference type="InterPro" id="IPR049278">
    <property type="entry name" value="MS_channel_C"/>
</dbReference>